<dbReference type="InterPro" id="IPR025110">
    <property type="entry name" value="AMP-bd_C"/>
</dbReference>
<dbReference type="AlphaFoldDB" id="A0A3D9GQ78"/>
<dbReference type="EMBL" id="QRDV01000010">
    <property type="protein sequence ID" value="RED38624.1"/>
    <property type="molecule type" value="Genomic_DNA"/>
</dbReference>
<dbReference type="GO" id="GO:0006631">
    <property type="term" value="P:fatty acid metabolic process"/>
    <property type="evidence" value="ECO:0007669"/>
    <property type="project" value="TreeGrafter"/>
</dbReference>
<dbReference type="RefSeq" id="WP_115818761.1">
    <property type="nucleotide sequence ID" value="NZ_QRDV01000010.1"/>
</dbReference>
<dbReference type="InterPro" id="IPR020845">
    <property type="entry name" value="AMP-binding_CS"/>
</dbReference>
<dbReference type="Proteomes" id="UP000256980">
    <property type="component" value="Unassembled WGS sequence"/>
</dbReference>
<accession>A0A3D9GQ78</accession>
<sequence>MNVFDYLFNTSKNLDKDFLLGSKETASFKKLYNDSLSLASYLRDSVGEGQNILLISSNSAFFITAYLGILKSGNTCVPIDFSIEQSNLDYIIDTTESKTIFVDKLAQRKLEFNSEINLIDENKKPQLIKNKINKTITSTISLNTIAEIIFTSGSTGKPKGVMISHHNIISNTNSIIEYLKLSSKDIMAVVLPFYYCYGLSLLHTHLKVGGSIVINNNFMFLGTVINDLKNYNCTGFAGVPSHFQILLKKSQSFKTEAFPSLRYATQAGGKLHSVFIDEFTTTLPTKELFIMYGQTEATARLTYLPPEFIKTKISSIGKAIPNVELKIINKNGEITKTNEEGELLARGENIMLGYYKDETATNLAIKNGWLHTGDLARIDDDGFIYIVARKKEIIKAGGKRISPKEIEEVILSIPEVIDCTISGYEDDLLGEAIQAIITLNTSINENEIKESILKKCAKNLAFYKIPQRIIFEKTIQMSATGKKKIN</sequence>
<dbReference type="Gene3D" id="3.40.50.12780">
    <property type="entry name" value="N-terminal domain of ligase-like"/>
    <property type="match status" value="1"/>
</dbReference>
<protein>
    <submittedName>
        <fullName evidence="5">Acyl-CoA synthetase (AMP-forming)/AMP-acid ligase II</fullName>
    </submittedName>
</protein>
<dbReference type="OrthoDB" id="9765680at2"/>
<dbReference type="PROSITE" id="PS00455">
    <property type="entry name" value="AMP_BINDING"/>
    <property type="match status" value="1"/>
</dbReference>
<evidence type="ECO:0000259" key="3">
    <source>
        <dbReference type="Pfam" id="PF00501"/>
    </source>
</evidence>
<proteinExistence type="inferred from homology"/>
<evidence type="ECO:0000256" key="2">
    <source>
        <dbReference type="ARBA" id="ARBA00022598"/>
    </source>
</evidence>
<evidence type="ECO:0000313" key="6">
    <source>
        <dbReference type="Proteomes" id="UP000256980"/>
    </source>
</evidence>
<name>A0A3D9GQ78_9FLAO</name>
<evidence type="ECO:0000259" key="4">
    <source>
        <dbReference type="Pfam" id="PF13193"/>
    </source>
</evidence>
<evidence type="ECO:0000256" key="1">
    <source>
        <dbReference type="ARBA" id="ARBA00006432"/>
    </source>
</evidence>
<dbReference type="PANTHER" id="PTHR43201">
    <property type="entry name" value="ACYL-COA SYNTHETASE"/>
    <property type="match status" value="1"/>
</dbReference>
<evidence type="ECO:0000313" key="5">
    <source>
        <dbReference type="EMBL" id="RED38624.1"/>
    </source>
</evidence>
<feature type="domain" description="AMP-dependent synthetase/ligase" evidence="3">
    <location>
        <begin position="13"/>
        <end position="355"/>
    </location>
</feature>
<reference evidence="5 6" key="1">
    <citation type="submission" date="2018-07" db="EMBL/GenBank/DDBJ databases">
        <title>Genomic Encyclopedia of Type Strains, Phase III (KMG-III): the genomes of soil and plant-associated and newly described type strains.</title>
        <authorList>
            <person name="Whitman W."/>
        </authorList>
    </citation>
    <scope>NUCLEOTIDE SEQUENCE [LARGE SCALE GENOMIC DNA]</scope>
    <source>
        <strain evidence="5 6">CECT 7946</strain>
    </source>
</reference>
<keyword evidence="6" id="KW-1185">Reference proteome</keyword>
<dbReference type="PANTHER" id="PTHR43201:SF5">
    <property type="entry name" value="MEDIUM-CHAIN ACYL-COA LIGASE ACSF2, MITOCHONDRIAL"/>
    <property type="match status" value="1"/>
</dbReference>
<feature type="domain" description="AMP-binding enzyme C-terminal" evidence="4">
    <location>
        <begin position="405"/>
        <end position="482"/>
    </location>
</feature>
<dbReference type="InterPro" id="IPR045851">
    <property type="entry name" value="AMP-bd_C_sf"/>
</dbReference>
<dbReference type="InterPro" id="IPR042099">
    <property type="entry name" value="ANL_N_sf"/>
</dbReference>
<dbReference type="SUPFAM" id="SSF56801">
    <property type="entry name" value="Acetyl-CoA synthetase-like"/>
    <property type="match status" value="1"/>
</dbReference>
<dbReference type="Pfam" id="PF00501">
    <property type="entry name" value="AMP-binding"/>
    <property type="match status" value="1"/>
</dbReference>
<gene>
    <name evidence="5" type="ORF">DFQ10_110131</name>
</gene>
<organism evidence="5 6">
    <name type="scientific">Winogradskyella eximia</name>
    <dbReference type="NCBI Taxonomy" id="262006"/>
    <lineage>
        <taxon>Bacteria</taxon>
        <taxon>Pseudomonadati</taxon>
        <taxon>Bacteroidota</taxon>
        <taxon>Flavobacteriia</taxon>
        <taxon>Flavobacteriales</taxon>
        <taxon>Flavobacteriaceae</taxon>
        <taxon>Winogradskyella</taxon>
    </lineage>
</organism>
<dbReference type="InterPro" id="IPR000873">
    <property type="entry name" value="AMP-dep_synth/lig_dom"/>
</dbReference>
<keyword evidence="2 5" id="KW-0436">Ligase</keyword>
<dbReference type="GO" id="GO:0031956">
    <property type="term" value="F:medium-chain fatty acid-CoA ligase activity"/>
    <property type="evidence" value="ECO:0007669"/>
    <property type="project" value="TreeGrafter"/>
</dbReference>
<comment type="similarity">
    <text evidence="1">Belongs to the ATP-dependent AMP-binding enzyme family.</text>
</comment>
<comment type="caution">
    <text evidence="5">The sequence shown here is derived from an EMBL/GenBank/DDBJ whole genome shotgun (WGS) entry which is preliminary data.</text>
</comment>
<dbReference type="Gene3D" id="3.30.300.30">
    <property type="match status" value="1"/>
</dbReference>
<dbReference type="Pfam" id="PF13193">
    <property type="entry name" value="AMP-binding_C"/>
    <property type="match status" value="1"/>
</dbReference>